<feature type="compositionally biased region" description="Polar residues" evidence="1">
    <location>
        <begin position="202"/>
        <end position="217"/>
    </location>
</feature>
<name>A0A9X0ADN7_9HELO</name>
<gene>
    <name evidence="3" type="ORF">OCU04_011903</name>
</gene>
<evidence type="ECO:0000313" key="4">
    <source>
        <dbReference type="Proteomes" id="UP001152300"/>
    </source>
</evidence>
<feature type="region of interest" description="Disordered" evidence="1">
    <location>
        <begin position="224"/>
        <end position="247"/>
    </location>
</feature>
<protein>
    <recommendedName>
        <fullName evidence="2">Clr5 domain-containing protein</fullName>
    </recommendedName>
</protein>
<feature type="compositionally biased region" description="Basic and acidic residues" evidence="1">
    <location>
        <begin position="224"/>
        <end position="235"/>
    </location>
</feature>
<dbReference type="PANTHER" id="PTHR38788">
    <property type="entry name" value="CLR5 DOMAIN-CONTAINING PROTEIN"/>
    <property type="match status" value="1"/>
</dbReference>
<dbReference type="OrthoDB" id="3521172at2759"/>
<dbReference type="PANTHER" id="PTHR38788:SF3">
    <property type="entry name" value="CLR5 DOMAIN-CONTAINING PROTEIN"/>
    <property type="match status" value="1"/>
</dbReference>
<sequence>MQGNSGWPILQASKCIRFMGEVFDIYTSSHPHPLSSSSFLGKYLVISTISLRFGHIAPMDHSPILPMDNLTALPISTSGIGAPQAFGAHYFAAEVPKKIPAYRGKAITEADWPTLKPIIYRLYISEKLTFPKVKEALNVELGKRQFTRKIEEWGFRKNFRKDEREEIVKGGNIPQRFIHDSRINQKRVDRLQRRNGARMSVGSENHSSGMLSTQDRTLPKTTKIAEEDPGSHDTITEEIPTSNSPGDTIITGAMVPWTSNQAADNSSRLSRLTESSTQLEIKKTITTTSFDNGDENVEERQDICGRKTIYAWNGVEGASKTIWQHFSMRRTVSRSTKWSLSKRFLYQDHTTGT</sequence>
<evidence type="ECO:0000313" key="3">
    <source>
        <dbReference type="EMBL" id="KAJ8058918.1"/>
    </source>
</evidence>
<feature type="region of interest" description="Disordered" evidence="1">
    <location>
        <begin position="198"/>
        <end position="217"/>
    </location>
</feature>
<feature type="domain" description="Clr5" evidence="2">
    <location>
        <begin position="109"/>
        <end position="157"/>
    </location>
</feature>
<comment type="caution">
    <text evidence="3">The sequence shown here is derived from an EMBL/GenBank/DDBJ whole genome shotgun (WGS) entry which is preliminary data.</text>
</comment>
<dbReference type="EMBL" id="JAPEIS010000015">
    <property type="protein sequence ID" value="KAJ8058918.1"/>
    <property type="molecule type" value="Genomic_DNA"/>
</dbReference>
<reference evidence="3" key="1">
    <citation type="submission" date="2022-11" db="EMBL/GenBank/DDBJ databases">
        <title>Genome Resource of Sclerotinia nivalis Strain SnTB1, a Plant Pathogen Isolated from American Ginseng.</title>
        <authorList>
            <person name="Fan S."/>
        </authorList>
    </citation>
    <scope>NUCLEOTIDE SEQUENCE</scope>
    <source>
        <strain evidence="3">SnTB1</strain>
    </source>
</reference>
<dbReference type="Pfam" id="PF14420">
    <property type="entry name" value="Clr5"/>
    <property type="match status" value="1"/>
</dbReference>
<proteinExistence type="predicted"/>
<keyword evidence="4" id="KW-1185">Reference proteome</keyword>
<evidence type="ECO:0000256" key="1">
    <source>
        <dbReference type="SAM" id="MobiDB-lite"/>
    </source>
</evidence>
<evidence type="ECO:0000259" key="2">
    <source>
        <dbReference type="Pfam" id="PF14420"/>
    </source>
</evidence>
<dbReference type="AlphaFoldDB" id="A0A9X0ADN7"/>
<dbReference type="InterPro" id="IPR025676">
    <property type="entry name" value="Clr5_dom"/>
</dbReference>
<dbReference type="Proteomes" id="UP001152300">
    <property type="component" value="Unassembled WGS sequence"/>
</dbReference>
<accession>A0A9X0ADN7</accession>
<organism evidence="3 4">
    <name type="scientific">Sclerotinia nivalis</name>
    <dbReference type="NCBI Taxonomy" id="352851"/>
    <lineage>
        <taxon>Eukaryota</taxon>
        <taxon>Fungi</taxon>
        <taxon>Dikarya</taxon>
        <taxon>Ascomycota</taxon>
        <taxon>Pezizomycotina</taxon>
        <taxon>Leotiomycetes</taxon>
        <taxon>Helotiales</taxon>
        <taxon>Sclerotiniaceae</taxon>
        <taxon>Sclerotinia</taxon>
    </lineage>
</organism>